<proteinExistence type="predicted"/>
<dbReference type="GO" id="GO:0003824">
    <property type="term" value="F:catalytic activity"/>
    <property type="evidence" value="ECO:0007669"/>
    <property type="project" value="InterPro"/>
</dbReference>
<dbReference type="Proteomes" id="UP000282433">
    <property type="component" value="Chromosome"/>
</dbReference>
<name>A0A3S4H2S1_KLEPN</name>
<evidence type="ECO:0000313" key="3">
    <source>
        <dbReference type="EMBL" id="VEB04917.1"/>
    </source>
</evidence>
<evidence type="ECO:0000259" key="2">
    <source>
        <dbReference type="Pfam" id="PF01557"/>
    </source>
</evidence>
<organism evidence="3 4">
    <name type="scientific">Klebsiella pneumoniae</name>
    <dbReference type="NCBI Taxonomy" id="573"/>
    <lineage>
        <taxon>Bacteria</taxon>
        <taxon>Pseudomonadati</taxon>
        <taxon>Pseudomonadota</taxon>
        <taxon>Gammaproteobacteria</taxon>
        <taxon>Enterobacterales</taxon>
        <taxon>Enterobacteriaceae</taxon>
        <taxon>Klebsiella/Raoultella group</taxon>
        <taxon>Klebsiella</taxon>
        <taxon>Klebsiella pneumoniae complex</taxon>
    </lineage>
</organism>
<dbReference type="InterPro" id="IPR011234">
    <property type="entry name" value="Fumarylacetoacetase-like_C"/>
</dbReference>
<reference evidence="3 4" key="1">
    <citation type="submission" date="2018-12" db="EMBL/GenBank/DDBJ databases">
        <authorList>
            <consortium name="Pathogen Informatics"/>
        </authorList>
    </citation>
    <scope>NUCLEOTIDE SEQUENCE [LARGE SCALE GENOMIC DNA]</scope>
    <source>
        <strain evidence="3 4">NCTC13635</strain>
    </source>
</reference>
<evidence type="ECO:0000313" key="4">
    <source>
        <dbReference type="Proteomes" id="UP000282433"/>
    </source>
</evidence>
<dbReference type="Pfam" id="PF01557">
    <property type="entry name" value="FAA_hydrolase"/>
    <property type="match status" value="1"/>
</dbReference>
<dbReference type="EMBL" id="LR134162">
    <property type="protein sequence ID" value="VEB04917.1"/>
    <property type="molecule type" value="Genomic_DNA"/>
</dbReference>
<feature type="domain" description="Fumarylacetoacetase-like C-terminal" evidence="2">
    <location>
        <begin position="4"/>
        <end position="58"/>
    </location>
</feature>
<gene>
    <name evidence="3" type="primary">hpcE_2</name>
    <name evidence="3" type="ORF">NCTC13635_04822</name>
</gene>
<accession>A0A3S4H2S1</accession>
<dbReference type="AlphaFoldDB" id="A0A3S4H2S1"/>
<dbReference type="SUPFAM" id="SSF56529">
    <property type="entry name" value="FAH"/>
    <property type="match status" value="1"/>
</dbReference>
<dbReference type="Gene3D" id="3.90.850.10">
    <property type="entry name" value="Fumarylacetoacetase-like, C-terminal domain"/>
    <property type="match status" value="1"/>
</dbReference>
<evidence type="ECO:0000256" key="1">
    <source>
        <dbReference type="SAM" id="MobiDB-lite"/>
    </source>
</evidence>
<dbReference type="InterPro" id="IPR036663">
    <property type="entry name" value="Fumarylacetoacetase_C_sf"/>
</dbReference>
<feature type="region of interest" description="Disordered" evidence="1">
    <location>
        <begin position="56"/>
        <end position="75"/>
    </location>
</feature>
<sequence length="75" mass="8464">MKGTIFAVALNHRSQLDAWREAFQQAPYKTPPKTAVWFIKPRNTVIGDGEAIPYPQGETVHKRRNGGADCRQNRA</sequence>
<protein>
    <submittedName>
        <fullName evidence="3">5-carboxymethyl-2-oxo-hex-3- ene-1,7-dioate decarboxylase</fullName>
    </submittedName>
</protein>